<sequence>MSLLTDFLFKFKLTDILNNVMMKKHAPHPEFDVPMLAEDDECRYLHFDSPWAQGAMSLSEPNSLVFEYTKQMCAWLLFQEATNNKAIALLGLGAGSHFRFLQHYTEAMISCVEWSELVIMCAQDHFHVEETERCQIIQSNAETWVHDVDVQGQYDVLMVDLYDYTAEGPVCSSKKFYKGCANVLGKSSIATFNLFGHHPSFAKNLTNIRAAFDNRVIMFPETEDGNRIVLAFKGLVLERTVSELKARAKQLEADYALPAPKFLEVLLKEQANQHIVQMDKVII</sequence>
<keyword evidence="1" id="KW-0620">Polyamine biosynthesis</keyword>
<dbReference type="PANTHER" id="PTHR43317">
    <property type="entry name" value="THERMOSPERMINE SYNTHASE ACAULIS5"/>
    <property type="match status" value="1"/>
</dbReference>
<evidence type="ECO:0000313" key="3">
    <source>
        <dbReference type="Proteomes" id="UP000254603"/>
    </source>
</evidence>
<gene>
    <name evidence="2" type="ORF">NCTC11997_02494</name>
</gene>
<organism evidence="2 3">
    <name type="scientific">Oligella ureolytica</name>
    <dbReference type="NCBI Taxonomy" id="90244"/>
    <lineage>
        <taxon>Bacteria</taxon>
        <taxon>Pseudomonadati</taxon>
        <taxon>Pseudomonadota</taxon>
        <taxon>Betaproteobacteria</taxon>
        <taxon>Burkholderiales</taxon>
        <taxon>Alcaligenaceae</taxon>
        <taxon>Oligella</taxon>
    </lineage>
</organism>
<name>A0A378XKF8_9BURK</name>
<dbReference type="GO" id="GO:0006596">
    <property type="term" value="P:polyamine biosynthetic process"/>
    <property type="evidence" value="ECO:0007669"/>
    <property type="project" value="UniProtKB-KW"/>
</dbReference>
<dbReference type="AlphaFoldDB" id="A0A378XKF8"/>
<dbReference type="SUPFAM" id="SSF53335">
    <property type="entry name" value="S-adenosyl-L-methionine-dependent methyltransferases"/>
    <property type="match status" value="1"/>
</dbReference>
<proteinExistence type="predicted"/>
<dbReference type="STRING" id="1122619.GCA_000373745_01516"/>
<accession>A0A378XKF8</accession>
<evidence type="ECO:0000313" key="2">
    <source>
        <dbReference type="EMBL" id="SUA57738.1"/>
    </source>
</evidence>
<reference evidence="2 3" key="1">
    <citation type="submission" date="2018-06" db="EMBL/GenBank/DDBJ databases">
        <authorList>
            <consortium name="Pathogen Informatics"/>
            <person name="Doyle S."/>
        </authorList>
    </citation>
    <scope>NUCLEOTIDE SEQUENCE [LARGE SCALE GENOMIC DNA]</scope>
    <source>
        <strain evidence="2 3">NCTC11997</strain>
    </source>
</reference>
<dbReference type="Gene3D" id="3.40.50.150">
    <property type="entry name" value="Vaccinia Virus protein VP39"/>
    <property type="match status" value="1"/>
</dbReference>
<evidence type="ECO:0000256" key="1">
    <source>
        <dbReference type="ARBA" id="ARBA00023115"/>
    </source>
</evidence>
<dbReference type="EMBL" id="UGSB01000001">
    <property type="protein sequence ID" value="SUA57738.1"/>
    <property type="molecule type" value="Genomic_DNA"/>
</dbReference>
<dbReference type="RefSeq" id="WP_018574703.1">
    <property type="nucleotide sequence ID" value="NZ_CP065725.1"/>
</dbReference>
<dbReference type="InterPro" id="IPR029063">
    <property type="entry name" value="SAM-dependent_MTases_sf"/>
</dbReference>
<protein>
    <submittedName>
        <fullName evidence="2">Spermidine synthase</fullName>
    </submittedName>
</protein>
<dbReference type="Proteomes" id="UP000254603">
    <property type="component" value="Unassembled WGS sequence"/>
</dbReference>
<dbReference type="PANTHER" id="PTHR43317:SF1">
    <property type="entry name" value="THERMOSPERMINE SYNTHASE ACAULIS5"/>
    <property type="match status" value="1"/>
</dbReference>